<keyword evidence="3" id="KW-0378">Hydrolase</keyword>
<dbReference type="InterPro" id="IPR026444">
    <property type="entry name" value="Secre_tail"/>
</dbReference>
<evidence type="ECO:0000259" key="11">
    <source>
        <dbReference type="Pfam" id="PF18962"/>
    </source>
</evidence>
<evidence type="ECO:0000256" key="6">
    <source>
        <dbReference type="ARBA" id="ARBA00023295"/>
    </source>
</evidence>
<evidence type="ECO:0000256" key="8">
    <source>
        <dbReference type="SAM" id="MobiDB-lite"/>
    </source>
</evidence>
<accession>A0A937F703</accession>
<dbReference type="AlphaFoldDB" id="A0A937F703"/>
<evidence type="ECO:0000256" key="5">
    <source>
        <dbReference type="ARBA" id="ARBA00023277"/>
    </source>
</evidence>
<keyword evidence="7" id="KW-0624">Polysaccharide degradation</keyword>
<comment type="caution">
    <text evidence="13">The sequence shown here is derived from an EMBL/GenBank/DDBJ whole genome shotgun (WGS) entry which is preliminary data.</text>
</comment>
<feature type="domain" description="BACON" evidence="12">
    <location>
        <begin position="399"/>
        <end position="482"/>
    </location>
</feature>
<dbReference type="RefSeq" id="WP_202242358.1">
    <property type="nucleotide sequence ID" value="NZ_JAESIY010000001.1"/>
</dbReference>
<dbReference type="SUPFAM" id="SSF51445">
    <property type="entry name" value="(Trans)glycosidases"/>
    <property type="match status" value="1"/>
</dbReference>
<gene>
    <name evidence="13" type="ORF">JL102_03315</name>
</gene>
<organism evidence="13 14">
    <name type="scientific">Fulvivirga sediminis</name>
    <dbReference type="NCBI Taxonomy" id="2803949"/>
    <lineage>
        <taxon>Bacteria</taxon>
        <taxon>Pseudomonadati</taxon>
        <taxon>Bacteroidota</taxon>
        <taxon>Cytophagia</taxon>
        <taxon>Cytophagales</taxon>
        <taxon>Fulvivirgaceae</taxon>
        <taxon>Fulvivirga</taxon>
    </lineage>
</organism>
<keyword evidence="5" id="KW-0119">Carbohydrate metabolism</keyword>
<dbReference type="Gene3D" id="2.60.40.10">
    <property type="entry name" value="Immunoglobulins"/>
    <property type="match status" value="2"/>
</dbReference>
<sequence length="748" mass="82442">MKRLYCLTKNLLNQLSLTFILLILFPSPGLPQNFLSTEGDHLIDANGNEVRLTGVNWFGFETNELVPHGLWARDLKSMLIQIKDQGFNCIRIPWCNAMLAPSANISVNTFGTDPYTGISPMNAEAATKSKPIEIMDIIVEWCQENDMKIILDNHSRAPGAYLEEDLWYTAAVPESQWIDDWIFMTDRYKNYDAVIAMDLNNEPHDRATWGNSNPATDWNKAAERCGNAILAVNPNVLILVEGIEEHLGDVYWWGGNLIGAAEYPVQLDVPNKLMYSPHEYGPTVYPQDWFTDPAFPSNMAGIWDEHFGYLYNQDISPLLVGEFGIRDSEGLDEQWFDTFLEYMGNDYSWTFWCWNPNSGDTGGLLDYSWGNIVEWKMEKLAPYLAPMIPNGNVLPPTDELIVSTNSMTFGAAESSLEISITSNISWTASSTSSWISLSPTSGSGNGTLTVSVSENSESTARSGSITLSGNSITRTIEVSQTSTTDSLFLTLSTASVEFDASATSATVNISSNISWTATSTASWATITPTSGSGSGSIEVSVNANNSEERSSEITISGEGLSALLTITQSASDSEDPCSNATEISLPFTYEGSGNFCWITSENINYVNSWNTGLVEINGTDYTNTWSSNVPSKINGNYYIQYVGDFAYSHLEINGNTSSSRLASGKITDNSIKIYPNPTASAITIQTSQYENIQIIIYDNQGRLIYKETLNNIGNTETTVEPKIAPGLYTLQVLHKSEVIHSEQVIFKD</sequence>
<dbReference type="Pfam" id="PF00150">
    <property type="entry name" value="Cellulase"/>
    <property type="match status" value="1"/>
</dbReference>
<dbReference type="PANTHER" id="PTHR35923">
    <property type="entry name" value="MAJOR EXTRACELLULAR ENDOGLUCANASE"/>
    <property type="match status" value="1"/>
</dbReference>
<dbReference type="EMBL" id="JAESIY010000001">
    <property type="protein sequence ID" value="MBL3655143.1"/>
    <property type="molecule type" value="Genomic_DNA"/>
</dbReference>
<dbReference type="Pfam" id="PF18666">
    <property type="entry name" value="CBM64"/>
    <property type="match status" value="1"/>
</dbReference>
<feature type="domain" description="Carbohydrate-binding module 64" evidence="10">
    <location>
        <begin position="581"/>
        <end position="653"/>
    </location>
</feature>
<proteinExistence type="predicted"/>
<evidence type="ECO:0000259" key="12">
    <source>
        <dbReference type="Pfam" id="PF19190"/>
    </source>
</evidence>
<evidence type="ECO:0000313" key="14">
    <source>
        <dbReference type="Proteomes" id="UP000659388"/>
    </source>
</evidence>
<dbReference type="InterPro" id="IPR001547">
    <property type="entry name" value="Glyco_hydro_5"/>
</dbReference>
<feature type="compositionally biased region" description="Polar residues" evidence="8">
    <location>
        <begin position="446"/>
        <end position="464"/>
    </location>
</feature>
<evidence type="ECO:0000256" key="7">
    <source>
        <dbReference type="ARBA" id="ARBA00023326"/>
    </source>
</evidence>
<dbReference type="InterPro" id="IPR013783">
    <property type="entry name" value="Ig-like_fold"/>
</dbReference>
<dbReference type="NCBIfam" id="TIGR04183">
    <property type="entry name" value="Por_Secre_tail"/>
    <property type="match status" value="1"/>
</dbReference>
<feature type="region of interest" description="Disordered" evidence="8">
    <location>
        <begin position="528"/>
        <end position="551"/>
    </location>
</feature>
<feature type="domain" description="Glycoside hydrolase family 5" evidence="9">
    <location>
        <begin position="44"/>
        <end position="358"/>
    </location>
</feature>
<protein>
    <recommendedName>
        <fullName evidence="2">cellulase</fullName>
        <ecNumber evidence="2">3.2.1.4</ecNumber>
    </recommendedName>
</protein>
<dbReference type="Gene3D" id="3.20.20.80">
    <property type="entry name" value="Glycosidases"/>
    <property type="match status" value="1"/>
</dbReference>
<evidence type="ECO:0000256" key="3">
    <source>
        <dbReference type="ARBA" id="ARBA00022801"/>
    </source>
</evidence>
<evidence type="ECO:0000256" key="4">
    <source>
        <dbReference type="ARBA" id="ARBA00023001"/>
    </source>
</evidence>
<feature type="domain" description="BACON" evidence="12">
    <location>
        <begin position="490"/>
        <end position="570"/>
    </location>
</feature>
<feature type="domain" description="Secretion system C-terminal sorting" evidence="11">
    <location>
        <begin position="673"/>
        <end position="743"/>
    </location>
</feature>
<dbReference type="InterPro" id="IPR041438">
    <property type="entry name" value="CBM64"/>
</dbReference>
<dbReference type="GO" id="GO:0008810">
    <property type="term" value="F:cellulase activity"/>
    <property type="evidence" value="ECO:0007669"/>
    <property type="project" value="UniProtKB-EC"/>
</dbReference>
<dbReference type="Proteomes" id="UP000659388">
    <property type="component" value="Unassembled WGS sequence"/>
</dbReference>
<dbReference type="GO" id="GO:0030245">
    <property type="term" value="P:cellulose catabolic process"/>
    <property type="evidence" value="ECO:0007669"/>
    <property type="project" value="UniProtKB-KW"/>
</dbReference>
<reference evidence="13" key="1">
    <citation type="submission" date="2021-01" db="EMBL/GenBank/DDBJ databases">
        <title>Fulvivirga kasyanovii gen. nov., sp nov., a novel member of the phylum Bacteroidetes isolated from seawater in a mussel farm.</title>
        <authorList>
            <person name="Zhao L.-H."/>
            <person name="Wang Z.-J."/>
        </authorList>
    </citation>
    <scope>NUCLEOTIDE SEQUENCE</scope>
    <source>
        <strain evidence="13">2943</strain>
    </source>
</reference>
<comment type="catalytic activity">
    <reaction evidence="1">
        <text>Endohydrolysis of (1-&gt;4)-beta-D-glucosidic linkages in cellulose, lichenin and cereal beta-D-glucans.</text>
        <dbReference type="EC" id="3.2.1.4"/>
    </reaction>
</comment>
<evidence type="ECO:0000259" key="10">
    <source>
        <dbReference type="Pfam" id="PF18666"/>
    </source>
</evidence>
<dbReference type="InterPro" id="IPR017853">
    <property type="entry name" value="GH"/>
</dbReference>
<evidence type="ECO:0000259" key="9">
    <source>
        <dbReference type="Pfam" id="PF00150"/>
    </source>
</evidence>
<evidence type="ECO:0000256" key="2">
    <source>
        <dbReference type="ARBA" id="ARBA00012601"/>
    </source>
</evidence>
<evidence type="ECO:0000256" key="1">
    <source>
        <dbReference type="ARBA" id="ARBA00000966"/>
    </source>
</evidence>
<feature type="region of interest" description="Disordered" evidence="8">
    <location>
        <begin position="440"/>
        <end position="464"/>
    </location>
</feature>
<dbReference type="CDD" id="cd14948">
    <property type="entry name" value="BACON"/>
    <property type="match status" value="2"/>
</dbReference>
<keyword evidence="6" id="KW-0326">Glycosidase</keyword>
<dbReference type="Pfam" id="PF19190">
    <property type="entry name" value="BACON_2"/>
    <property type="match status" value="2"/>
</dbReference>
<dbReference type="Pfam" id="PF18962">
    <property type="entry name" value="Por_Secre_tail"/>
    <property type="match status" value="1"/>
</dbReference>
<dbReference type="PANTHER" id="PTHR35923:SF2">
    <property type="entry name" value="ENDOGLUCANASE"/>
    <property type="match status" value="1"/>
</dbReference>
<dbReference type="InterPro" id="IPR024361">
    <property type="entry name" value="BACON"/>
</dbReference>
<keyword evidence="14" id="KW-1185">Reference proteome</keyword>
<name>A0A937F703_9BACT</name>
<evidence type="ECO:0000313" key="13">
    <source>
        <dbReference type="EMBL" id="MBL3655143.1"/>
    </source>
</evidence>
<keyword evidence="4" id="KW-0136">Cellulose degradation</keyword>
<dbReference type="EC" id="3.2.1.4" evidence="2"/>